<reference evidence="2" key="2">
    <citation type="journal article" date="2017" name="Nat. Plants">
        <title>The Aegilops tauschii genome reveals multiple impacts of transposons.</title>
        <authorList>
            <person name="Zhao G."/>
            <person name="Zou C."/>
            <person name="Li K."/>
            <person name="Wang K."/>
            <person name="Li T."/>
            <person name="Gao L."/>
            <person name="Zhang X."/>
            <person name="Wang H."/>
            <person name="Yang Z."/>
            <person name="Liu X."/>
            <person name="Jiang W."/>
            <person name="Mao L."/>
            <person name="Kong X."/>
            <person name="Jiao Y."/>
            <person name="Jia J."/>
        </authorList>
    </citation>
    <scope>NUCLEOTIDE SEQUENCE [LARGE SCALE GENOMIC DNA]</scope>
    <source>
        <strain evidence="2">cv. AL8/78</strain>
    </source>
</reference>
<evidence type="ECO:0000313" key="2">
    <source>
        <dbReference type="Proteomes" id="UP000015105"/>
    </source>
</evidence>
<reference evidence="1" key="4">
    <citation type="submission" date="2019-03" db="UniProtKB">
        <authorList>
            <consortium name="EnsemblPlants"/>
        </authorList>
    </citation>
    <scope>IDENTIFICATION</scope>
</reference>
<protein>
    <submittedName>
        <fullName evidence="1">Uncharacterized protein</fullName>
    </submittedName>
</protein>
<proteinExistence type="predicted"/>
<evidence type="ECO:0000313" key="1">
    <source>
        <dbReference type="EnsemblPlants" id="AET5Gv20118100.2"/>
    </source>
</evidence>
<keyword evidence="2" id="KW-1185">Reference proteome</keyword>
<dbReference type="Gramene" id="AET5Gv20118100.2">
    <property type="protein sequence ID" value="AET5Gv20118100.2"/>
    <property type="gene ID" value="AET5Gv20118100"/>
</dbReference>
<reference evidence="1" key="5">
    <citation type="journal article" date="2021" name="G3 (Bethesda)">
        <title>Aegilops tauschii genome assembly Aet v5.0 features greater sequence contiguity and improved annotation.</title>
        <authorList>
            <person name="Wang L."/>
            <person name="Zhu T."/>
            <person name="Rodriguez J.C."/>
            <person name="Deal K.R."/>
            <person name="Dubcovsky J."/>
            <person name="McGuire P.E."/>
            <person name="Lux T."/>
            <person name="Spannagl M."/>
            <person name="Mayer K.F.X."/>
            <person name="Baldrich P."/>
            <person name="Meyers B.C."/>
            <person name="Huo N."/>
            <person name="Gu Y.Q."/>
            <person name="Zhou H."/>
            <person name="Devos K.M."/>
            <person name="Bennetzen J.L."/>
            <person name="Unver T."/>
            <person name="Budak H."/>
            <person name="Gulick P.J."/>
            <person name="Galiba G."/>
            <person name="Kalapos B."/>
            <person name="Nelson D.R."/>
            <person name="Li P."/>
            <person name="You F.M."/>
            <person name="Luo M.C."/>
            <person name="Dvorak J."/>
        </authorList>
    </citation>
    <scope>NUCLEOTIDE SEQUENCE [LARGE SCALE GENOMIC DNA]</scope>
    <source>
        <strain evidence="1">cv. AL8/78</strain>
    </source>
</reference>
<dbReference type="AlphaFoldDB" id="A0A453JM56"/>
<accession>A0A453JM56</accession>
<reference evidence="2" key="1">
    <citation type="journal article" date="2014" name="Science">
        <title>Ancient hybridizations among the ancestral genomes of bread wheat.</title>
        <authorList>
            <consortium name="International Wheat Genome Sequencing Consortium,"/>
            <person name="Marcussen T."/>
            <person name="Sandve S.R."/>
            <person name="Heier L."/>
            <person name="Spannagl M."/>
            <person name="Pfeifer M."/>
            <person name="Jakobsen K.S."/>
            <person name="Wulff B.B."/>
            <person name="Steuernagel B."/>
            <person name="Mayer K.F."/>
            <person name="Olsen O.A."/>
        </authorList>
    </citation>
    <scope>NUCLEOTIDE SEQUENCE [LARGE SCALE GENOMIC DNA]</scope>
    <source>
        <strain evidence="2">cv. AL8/78</strain>
    </source>
</reference>
<name>A0A453JM56_AEGTS</name>
<organism evidence="1 2">
    <name type="scientific">Aegilops tauschii subsp. strangulata</name>
    <name type="common">Goatgrass</name>
    <dbReference type="NCBI Taxonomy" id="200361"/>
    <lineage>
        <taxon>Eukaryota</taxon>
        <taxon>Viridiplantae</taxon>
        <taxon>Streptophyta</taxon>
        <taxon>Embryophyta</taxon>
        <taxon>Tracheophyta</taxon>
        <taxon>Spermatophyta</taxon>
        <taxon>Magnoliopsida</taxon>
        <taxon>Liliopsida</taxon>
        <taxon>Poales</taxon>
        <taxon>Poaceae</taxon>
        <taxon>BOP clade</taxon>
        <taxon>Pooideae</taxon>
        <taxon>Triticodae</taxon>
        <taxon>Triticeae</taxon>
        <taxon>Triticinae</taxon>
        <taxon>Aegilops</taxon>
    </lineage>
</organism>
<reference evidence="1" key="3">
    <citation type="journal article" date="2017" name="Nature">
        <title>Genome sequence of the progenitor of the wheat D genome Aegilops tauschii.</title>
        <authorList>
            <person name="Luo M.C."/>
            <person name="Gu Y.Q."/>
            <person name="Puiu D."/>
            <person name="Wang H."/>
            <person name="Twardziok S.O."/>
            <person name="Deal K.R."/>
            <person name="Huo N."/>
            <person name="Zhu T."/>
            <person name="Wang L."/>
            <person name="Wang Y."/>
            <person name="McGuire P.E."/>
            <person name="Liu S."/>
            <person name="Long H."/>
            <person name="Ramasamy R.K."/>
            <person name="Rodriguez J.C."/>
            <person name="Van S.L."/>
            <person name="Yuan L."/>
            <person name="Wang Z."/>
            <person name="Xia Z."/>
            <person name="Xiao L."/>
            <person name="Anderson O.D."/>
            <person name="Ouyang S."/>
            <person name="Liang Y."/>
            <person name="Zimin A.V."/>
            <person name="Pertea G."/>
            <person name="Qi P."/>
            <person name="Bennetzen J.L."/>
            <person name="Dai X."/>
            <person name="Dawson M.W."/>
            <person name="Muller H.G."/>
            <person name="Kugler K."/>
            <person name="Rivarola-Duarte L."/>
            <person name="Spannagl M."/>
            <person name="Mayer K.F.X."/>
            <person name="Lu F.H."/>
            <person name="Bevan M.W."/>
            <person name="Leroy P."/>
            <person name="Li P."/>
            <person name="You F.M."/>
            <person name="Sun Q."/>
            <person name="Liu Z."/>
            <person name="Lyons E."/>
            <person name="Wicker T."/>
            <person name="Salzberg S.L."/>
            <person name="Devos K.M."/>
            <person name="Dvorak J."/>
        </authorList>
    </citation>
    <scope>NUCLEOTIDE SEQUENCE [LARGE SCALE GENOMIC DNA]</scope>
    <source>
        <strain evidence="1">cv. AL8/78</strain>
    </source>
</reference>
<sequence length="78" mass="8933">MNVVMGGDSINVICTVKYSPYEPTMVLTLVNAFTYRSKVCGWPHEPLSKFCRLHHQTKESLCGLTFQQVLFRKDLPVE</sequence>
<dbReference type="EnsemblPlants" id="AET5Gv20118100.2">
    <property type="protein sequence ID" value="AET5Gv20118100.2"/>
    <property type="gene ID" value="AET5Gv20118100"/>
</dbReference>
<dbReference type="Proteomes" id="UP000015105">
    <property type="component" value="Chromosome 5D"/>
</dbReference>